<dbReference type="RefSeq" id="WP_242773857.1">
    <property type="nucleotide sequence ID" value="NZ_JALDAY010000013.1"/>
</dbReference>
<evidence type="ECO:0000313" key="3">
    <source>
        <dbReference type="Proteomes" id="UP001165269"/>
    </source>
</evidence>
<dbReference type="Proteomes" id="UP001165269">
    <property type="component" value="Unassembled WGS sequence"/>
</dbReference>
<dbReference type="GO" id="GO:0016787">
    <property type="term" value="F:hydrolase activity"/>
    <property type="evidence" value="ECO:0007669"/>
    <property type="project" value="UniProtKB-KW"/>
</dbReference>
<dbReference type="InterPro" id="IPR000639">
    <property type="entry name" value="Epox_hydrolase-like"/>
</dbReference>
<dbReference type="PANTHER" id="PTHR46438:SF11">
    <property type="entry name" value="LIPASE-RELATED"/>
    <property type="match status" value="1"/>
</dbReference>
<reference evidence="2" key="1">
    <citation type="submission" date="2022-03" db="EMBL/GenBank/DDBJ databases">
        <title>Streptomyces 7R015 and 7R016 isolated from Barleria lupulina in Thailand.</title>
        <authorList>
            <person name="Kanchanasin P."/>
            <person name="Phongsopitanun W."/>
            <person name="Tanasupawat S."/>
        </authorList>
    </citation>
    <scope>NUCLEOTIDE SEQUENCE</scope>
    <source>
        <strain evidence="2">7R015</strain>
    </source>
</reference>
<evidence type="ECO:0000313" key="2">
    <source>
        <dbReference type="EMBL" id="MCI3276862.1"/>
    </source>
</evidence>
<dbReference type="Pfam" id="PF00561">
    <property type="entry name" value="Abhydrolase_1"/>
    <property type="match status" value="1"/>
</dbReference>
<dbReference type="SUPFAM" id="SSF53474">
    <property type="entry name" value="alpha/beta-Hydrolases"/>
    <property type="match status" value="1"/>
</dbReference>
<name>A0ABS9YI01_9ACTN</name>
<keyword evidence="3" id="KW-1185">Reference proteome</keyword>
<comment type="caution">
    <text evidence="2">The sequence shown here is derived from an EMBL/GenBank/DDBJ whole genome shotgun (WGS) entry which is preliminary data.</text>
</comment>
<dbReference type="Gene3D" id="3.40.50.1820">
    <property type="entry name" value="alpha/beta hydrolase"/>
    <property type="match status" value="1"/>
</dbReference>
<organism evidence="2 3">
    <name type="scientific">Streptomyces cylindrosporus</name>
    <dbReference type="NCBI Taxonomy" id="2927583"/>
    <lineage>
        <taxon>Bacteria</taxon>
        <taxon>Bacillati</taxon>
        <taxon>Actinomycetota</taxon>
        <taxon>Actinomycetes</taxon>
        <taxon>Kitasatosporales</taxon>
        <taxon>Streptomycetaceae</taxon>
        <taxon>Streptomyces</taxon>
    </lineage>
</organism>
<dbReference type="InterPro" id="IPR000073">
    <property type="entry name" value="AB_hydrolase_1"/>
</dbReference>
<evidence type="ECO:0000259" key="1">
    <source>
        <dbReference type="Pfam" id="PF00561"/>
    </source>
</evidence>
<dbReference type="PRINTS" id="PR00412">
    <property type="entry name" value="EPOXHYDRLASE"/>
</dbReference>
<accession>A0ABS9YI01</accession>
<keyword evidence="2" id="KW-0378">Hydrolase</keyword>
<sequence length="277" mass="30085">MSIWSEPQPDSRFVVVDGLRIHYKRDGQGPALVLLHGSASSLQHFDRAAGLLSESFDVIRPDLPGFGLTGPRQDRDYRIPTYTATVAGLLEALGVPRYALAGNSLGGNIAWNLALDHPERLTGLVLVNATGYPEKATPAGMRLTRNPLLRPVLRRVMPRGAIERNLRSAVGPGSAVVDEAMVDRAYELMSRPGNRSAFVDFCNTDQPDRSAQISRIAVPTLVLRSASIDGQHFTRDIRGAKELVHPHGGHLLPEEEPRWVADAIATFLGSSAGTPTY</sequence>
<feature type="domain" description="AB hydrolase-1" evidence="1">
    <location>
        <begin position="30"/>
        <end position="255"/>
    </location>
</feature>
<dbReference type="EMBL" id="JALDAY010000013">
    <property type="protein sequence ID" value="MCI3276862.1"/>
    <property type="molecule type" value="Genomic_DNA"/>
</dbReference>
<dbReference type="InterPro" id="IPR029058">
    <property type="entry name" value="AB_hydrolase_fold"/>
</dbReference>
<protein>
    <submittedName>
        <fullName evidence="2">Alpha/beta hydrolase</fullName>
    </submittedName>
</protein>
<proteinExistence type="predicted"/>
<dbReference type="PANTHER" id="PTHR46438">
    <property type="entry name" value="ALPHA/BETA-HYDROLASES SUPERFAMILY PROTEIN"/>
    <property type="match status" value="1"/>
</dbReference>
<gene>
    <name evidence="2" type="ORF">MQP27_37905</name>
</gene>
<dbReference type="PRINTS" id="PR00111">
    <property type="entry name" value="ABHYDROLASE"/>
</dbReference>